<evidence type="ECO:0000313" key="1">
    <source>
        <dbReference type="EMBL" id="AGY58865.1"/>
    </source>
</evidence>
<dbReference type="STRING" id="1183438.GKIL_2619"/>
<dbReference type="Proteomes" id="UP000017396">
    <property type="component" value="Chromosome"/>
</dbReference>
<gene>
    <name evidence="1" type="ORF">GKIL_2619</name>
</gene>
<organism evidence="1 2">
    <name type="scientific">Gloeobacter kilaueensis (strain ATCC BAA-2537 / CCAP 1431/1 / ULC 316 / JS1)</name>
    <dbReference type="NCBI Taxonomy" id="1183438"/>
    <lineage>
        <taxon>Bacteria</taxon>
        <taxon>Bacillati</taxon>
        <taxon>Cyanobacteriota</taxon>
        <taxon>Cyanophyceae</taxon>
        <taxon>Gloeobacterales</taxon>
        <taxon>Gloeobacteraceae</taxon>
        <taxon>Gloeobacter</taxon>
    </lineage>
</organism>
<sequence length="91" mass="10377">MQLNLPPDLETLINKRLSGGGYADAEDVVRRALEAQDAEESWTDAERRALAAHVEEGYRQAENGELTDSAQVRRELQTMKANWREGRLPRR</sequence>
<dbReference type="eggNOG" id="ENOG5033FG9">
    <property type="taxonomic scope" value="Bacteria"/>
</dbReference>
<proteinExistence type="predicted"/>
<accession>U5QMJ2</accession>
<dbReference type="EMBL" id="CP003587">
    <property type="protein sequence ID" value="AGY58865.1"/>
    <property type="molecule type" value="Genomic_DNA"/>
</dbReference>
<evidence type="ECO:0000313" key="2">
    <source>
        <dbReference type="Proteomes" id="UP000017396"/>
    </source>
</evidence>
<dbReference type="OrthoDB" id="122823at2"/>
<dbReference type="KEGG" id="glj:GKIL_2619"/>
<dbReference type="Gene3D" id="6.10.10.120">
    <property type="entry name" value="Antitoxin ParD1-like"/>
    <property type="match status" value="1"/>
</dbReference>
<dbReference type="HOGENOM" id="CLU_2422779_0_0_3"/>
<evidence type="ECO:0008006" key="3">
    <source>
        <dbReference type="Google" id="ProtNLM"/>
    </source>
</evidence>
<dbReference type="InterPro" id="IPR038296">
    <property type="entry name" value="ParD_sf"/>
</dbReference>
<name>U5QMJ2_GLOK1</name>
<dbReference type="AlphaFoldDB" id="U5QMJ2"/>
<dbReference type="RefSeq" id="WP_023174061.1">
    <property type="nucleotide sequence ID" value="NC_022600.1"/>
</dbReference>
<reference evidence="1 2" key="1">
    <citation type="journal article" date="2013" name="PLoS ONE">
        <title>Cultivation and Complete Genome Sequencing of Gloeobacter kilaueensis sp. nov., from a Lava Cave in Kilauea Caldera, Hawai'i.</title>
        <authorList>
            <person name="Saw J.H."/>
            <person name="Schatz M."/>
            <person name="Brown M.V."/>
            <person name="Kunkel D.D."/>
            <person name="Foster J.S."/>
            <person name="Shick H."/>
            <person name="Christensen S."/>
            <person name="Hou S."/>
            <person name="Wan X."/>
            <person name="Donachie S.P."/>
        </authorList>
    </citation>
    <scope>NUCLEOTIDE SEQUENCE [LARGE SCALE GENOMIC DNA]</scope>
    <source>
        <strain evidence="2">JS</strain>
    </source>
</reference>
<protein>
    <recommendedName>
        <fullName evidence="3">Type II toxin-antitoxin system ParD family antitoxin</fullName>
    </recommendedName>
</protein>
<keyword evidence="2" id="KW-1185">Reference proteome</keyword>